<keyword evidence="5" id="KW-1185">Reference proteome</keyword>
<proteinExistence type="inferred from homology"/>
<evidence type="ECO:0000256" key="2">
    <source>
        <dbReference type="SAM" id="MobiDB-lite"/>
    </source>
</evidence>
<name>A0AAX6MKK9_9PEZI</name>
<evidence type="ECO:0000313" key="4">
    <source>
        <dbReference type="EMBL" id="KAK6952983.1"/>
    </source>
</evidence>
<keyword evidence="1" id="KW-0547">Nucleotide-binding</keyword>
<dbReference type="Proteomes" id="UP001369815">
    <property type="component" value="Unassembled WGS sequence"/>
</dbReference>
<dbReference type="GO" id="GO:0005525">
    <property type="term" value="F:GTP binding"/>
    <property type="evidence" value="ECO:0007669"/>
    <property type="project" value="UniProtKB-KW"/>
</dbReference>
<accession>A0AAX6MKK9</accession>
<feature type="region of interest" description="Disordered" evidence="2">
    <location>
        <begin position="136"/>
        <end position="183"/>
    </location>
</feature>
<evidence type="ECO:0000259" key="3">
    <source>
        <dbReference type="PROSITE" id="PS51719"/>
    </source>
</evidence>
<dbReference type="PANTHER" id="PTHR18884">
    <property type="entry name" value="SEPTIN"/>
    <property type="match status" value="1"/>
</dbReference>
<feature type="region of interest" description="Disordered" evidence="2">
    <location>
        <begin position="53"/>
        <end position="99"/>
    </location>
</feature>
<protein>
    <recommendedName>
        <fullName evidence="3">Septin-type G domain-containing protein</fullName>
    </recommendedName>
</protein>
<evidence type="ECO:0000313" key="5">
    <source>
        <dbReference type="Proteomes" id="UP001369815"/>
    </source>
</evidence>
<dbReference type="InterPro" id="IPR030379">
    <property type="entry name" value="G_SEPTIN_dom"/>
</dbReference>
<comment type="caution">
    <text evidence="4">The sequence shown here is derived from an EMBL/GenBank/DDBJ whole genome shotgun (WGS) entry which is preliminary data.</text>
</comment>
<feature type="compositionally biased region" description="Low complexity" evidence="2">
    <location>
        <begin position="507"/>
        <end position="518"/>
    </location>
</feature>
<dbReference type="InterPro" id="IPR046707">
    <property type="entry name" value="DUF6780"/>
</dbReference>
<dbReference type="SUPFAM" id="SSF52540">
    <property type="entry name" value="P-loop containing nucleoside triphosphate hydrolases"/>
    <property type="match status" value="1"/>
</dbReference>
<dbReference type="Pfam" id="PF00735">
    <property type="entry name" value="Septin"/>
    <property type="match status" value="1"/>
</dbReference>
<dbReference type="AlphaFoldDB" id="A0AAX6MKK9"/>
<feature type="domain" description="Septin-type G" evidence="3">
    <location>
        <begin position="199"/>
        <end position="500"/>
    </location>
</feature>
<dbReference type="Pfam" id="PF20571">
    <property type="entry name" value="DUF6780"/>
    <property type="match status" value="1"/>
</dbReference>
<dbReference type="InterPro" id="IPR027417">
    <property type="entry name" value="P-loop_NTPase"/>
</dbReference>
<keyword evidence="1" id="KW-0342">GTP-binding</keyword>
<feature type="compositionally biased region" description="Polar residues" evidence="2">
    <location>
        <begin position="136"/>
        <end position="149"/>
    </location>
</feature>
<dbReference type="Gene3D" id="3.40.50.300">
    <property type="entry name" value="P-loop containing nucleotide triphosphate hydrolases"/>
    <property type="match status" value="1"/>
</dbReference>
<feature type="region of interest" description="Disordered" evidence="2">
    <location>
        <begin position="234"/>
        <end position="261"/>
    </location>
</feature>
<feature type="region of interest" description="Disordered" evidence="2">
    <location>
        <begin position="502"/>
        <end position="530"/>
    </location>
</feature>
<gene>
    <name evidence="4" type="ORF">Daesc_005280</name>
</gene>
<organism evidence="4 5">
    <name type="scientific">Daldinia eschscholtzii</name>
    <dbReference type="NCBI Taxonomy" id="292717"/>
    <lineage>
        <taxon>Eukaryota</taxon>
        <taxon>Fungi</taxon>
        <taxon>Dikarya</taxon>
        <taxon>Ascomycota</taxon>
        <taxon>Pezizomycotina</taxon>
        <taxon>Sordariomycetes</taxon>
        <taxon>Xylariomycetidae</taxon>
        <taxon>Xylariales</taxon>
        <taxon>Hypoxylaceae</taxon>
        <taxon>Daldinia</taxon>
    </lineage>
</organism>
<feature type="region of interest" description="Disordered" evidence="2">
    <location>
        <begin position="1"/>
        <end position="25"/>
    </location>
</feature>
<sequence length="687" mass="75712">MRPFPGDHAWQGRQHPADHEPVPLMASSCSSQMSFFLADESSIDSYLEQSNPHSRFLDARKPAASTNVPPHRGNDKDSESSKQAAIQRERDYVPAYSQSSRASVFTHSPASMRSQNCSSPSRPITPIMLGTSCTGSVLSTPSSRRNSFAGSLSDHGLSSDDEFFEQRPPNTPDGGSAPQLVMPSIKMPSRRPFTETGKNLGRLKVLFAGDSGIGKTSMVKAIVQTCEHIVHVDPMPSQPESSAHKKHTSLPRKASSSTSSISEIYASTKPYPEWWSMLDEPHVSERRKSLGDSILERNVCFVDTPGYRNGSSAMETIMSCVEYIESHLDKISSDSLSDSDMLNMLGGNGGFQVDVVFYFISQKMRPVDVEYIRRLTPLTNVIPLLAQADSLSPEQLALCKEQLTGQLREAGLQTFSFALTTSDRPTTVVPSIPYAVSSATGSDDDIMDASLLMSSEYVQPLMTSELKYLVDNVFSPSGISWLRYAAAKKYLEWRNTTPSRPRHLYQPLSLPGPAPSSLRGRPPENPISPRSCLALARLNGQQSAHSPPRLHVVDWAADLQRSLASERAQYESLARGERAIWLTERLNECVQDGTLVAVNKTQGTSSIGVKRVPKRELSTKTMPHQDPLGLLQVTADLKAKGWFALEVIGSLGVIGGLAFWISRQHWHMDPLELALADEWVRRWGMDI</sequence>
<reference evidence="4 5" key="1">
    <citation type="journal article" date="2024" name="Front Chem Biol">
        <title>Unveiling the potential of Daldinia eschscholtzii MFLUCC 19-0629 through bioactivity and bioinformatics studies for enhanced sustainable agriculture production.</title>
        <authorList>
            <person name="Brooks S."/>
            <person name="Weaver J.A."/>
            <person name="Klomchit A."/>
            <person name="Alharthi S.A."/>
            <person name="Onlamun T."/>
            <person name="Nurani R."/>
            <person name="Vong T.K."/>
            <person name="Alberti F."/>
            <person name="Greco C."/>
        </authorList>
    </citation>
    <scope>NUCLEOTIDE SEQUENCE [LARGE SCALE GENOMIC DNA]</scope>
    <source>
        <strain evidence="4">MFLUCC 19-0629</strain>
    </source>
</reference>
<evidence type="ECO:0000256" key="1">
    <source>
        <dbReference type="RuleBase" id="RU004560"/>
    </source>
</evidence>
<comment type="similarity">
    <text evidence="1">Belongs to the TRAFAC class TrmE-Era-EngA-EngB-Septin-like GTPase superfamily. Septin GTPase family.</text>
</comment>
<dbReference type="PROSITE" id="PS51719">
    <property type="entry name" value="G_SEPTIN"/>
    <property type="match status" value="1"/>
</dbReference>
<dbReference type="EMBL" id="JBANMG010000005">
    <property type="protein sequence ID" value="KAK6952983.1"/>
    <property type="molecule type" value="Genomic_DNA"/>
</dbReference>